<comment type="caution">
    <text evidence="2">The sequence shown here is derived from an EMBL/GenBank/DDBJ whole genome shotgun (WGS) entry which is preliminary data.</text>
</comment>
<dbReference type="InParanoid" id="A0A7C8IKD9"/>
<reference evidence="2 3" key="1">
    <citation type="submission" date="2019-12" db="EMBL/GenBank/DDBJ databases">
        <title>Draft genome sequence of the ascomycete Xylaria multiplex DSM 110363.</title>
        <authorList>
            <person name="Buettner E."/>
            <person name="Kellner H."/>
        </authorList>
    </citation>
    <scope>NUCLEOTIDE SEQUENCE [LARGE SCALE GENOMIC DNA]</scope>
    <source>
        <strain evidence="2 3">DSM 110363</strain>
    </source>
</reference>
<evidence type="ECO:0000256" key="1">
    <source>
        <dbReference type="SAM" id="MobiDB-lite"/>
    </source>
</evidence>
<sequence length="255" mass="28190">MSTSPTKAEANTAALPQQNDAEAKEVLDLLKPSQQSSQPDSSQESPLGALQNLFEKQDASPTMRKTWLGILGNGNTPKSRFKPKVQGVHEKLIGEYHAHERVIEEDAVILKSLQNYQNDELKYLFAHGHEGFTILHSILDPEAYDPDRAFKFDCLKPLIRFLIRLNPELPAAKATGGKGTPIFMALNRDGFSASDKGEIIKFLCDKHDGGLGSRAAIESLGQIVYYDDGSGSSYRTHAIRKAIESSDFEISECQR</sequence>
<dbReference type="OrthoDB" id="5093543at2759"/>
<proteinExistence type="predicted"/>
<name>A0A7C8IKD9_9PEZI</name>
<dbReference type="Proteomes" id="UP000481858">
    <property type="component" value="Unassembled WGS sequence"/>
</dbReference>
<organism evidence="2 3">
    <name type="scientific">Xylaria multiplex</name>
    <dbReference type="NCBI Taxonomy" id="323545"/>
    <lineage>
        <taxon>Eukaryota</taxon>
        <taxon>Fungi</taxon>
        <taxon>Dikarya</taxon>
        <taxon>Ascomycota</taxon>
        <taxon>Pezizomycotina</taxon>
        <taxon>Sordariomycetes</taxon>
        <taxon>Xylariomycetidae</taxon>
        <taxon>Xylariales</taxon>
        <taxon>Xylariaceae</taxon>
        <taxon>Xylaria</taxon>
    </lineage>
</organism>
<protein>
    <submittedName>
        <fullName evidence="2">Uncharacterized protein</fullName>
    </submittedName>
</protein>
<accession>A0A7C8IKD9</accession>
<gene>
    <name evidence="2" type="ORF">GQX73_g10929</name>
</gene>
<evidence type="ECO:0000313" key="2">
    <source>
        <dbReference type="EMBL" id="KAF2962644.1"/>
    </source>
</evidence>
<feature type="region of interest" description="Disordered" evidence="1">
    <location>
        <begin position="1"/>
        <end position="23"/>
    </location>
</feature>
<evidence type="ECO:0000313" key="3">
    <source>
        <dbReference type="Proteomes" id="UP000481858"/>
    </source>
</evidence>
<dbReference type="AlphaFoldDB" id="A0A7C8IKD9"/>
<keyword evidence="3" id="KW-1185">Reference proteome</keyword>
<dbReference type="EMBL" id="WUBL01000317">
    <property type="protein sequence ID" value="KAF2962644.1"/>
    <property type="molecule type" value="Genomic_DNA"/>
</dbReference>